<evidence type="ECO:0000259" key="9">
    <source>
        <dbReference type="Pfam" id="PF08244"/>
    </source>
</evidence>
<keyword evidence="5" id="KW-0325">Glycoprotein</keyword>
<proteinExistence type="inferred from homology"/>
<dbReference type="GO" id="GO:0005975">
    <property type="term" value="P:carbohydrate metabolic process"/>
    <property type="evidence" value="ECO:0007669"/>
    <property type="project" value="InterPro"/>
</dbReference>
<reference evidence="10" key="2">
    <citation type="submission" date="2018-10" db="UniProtKB">
        <authorList>
            <consortium name="EnsemblPlants"/>
        </authorList>
    </citation>
    <scope>IDENTIFICATION</scope>
</reference>
<evidence type="ECO:0000256" key="3">
    <source>
        <dbReference type="ARBA" id="ARBA00022801"/>
    </source>
</evidence>
<dbReference type="PANTHER" id="PTHR31953">
    <property type="entry name" value="BETA-FRUCTOFURANOSIDASE, INSOLUBLE ISOENZYME CWINV1-RELATED"/>
    <property type="match status" value="1"/>
</dbReference>
<evidence type="ECO:0000313" key="10">
    <source>
        <dbReference type="EnsemblPlants" id="TraesCS6D02G064100.1"/>
    </source>
</evidence>
<dbReference type="InterPro" id="IPR050551">
    <property type="entry name" value="Fructan_Metab_Enzymes"/>
</dbReference>
<dbReference type="SUPFAM" id="SSF49899">
    <property type="entry name" value="Concanavalin A-like lectins/glucanases"/>
    <property type="match status" value="1"/>
</dbReference>
<dbReference type="SMR" id="A0A3B6QA33"/>
<feature type="domain" description="Glycosyl hydrolase family 32 C-terminal" evidence="9">
    <location>
        <begin position="260"/>
        <end position="445"/>
    </location>
</feature>
<dbReference type="STRING" id="4565.A0A3B6QA33"/>
<dbReference type="EnsemblPlants" id="TraesCS6D02G064100.1">
    <property type="protein sequence ID" value="TraesCS6D02G064100.1"/>
    <property type="gene ID" value="TraesCS6D02G064100"/>
</dbReference>
<keyword evidence="4" id="KW-1015">Disulfide bond</keyword>
<dbReference type="Pfam" id="PF08244">
    <property type="entry name" value="Glyco_hydro_32C"/>
    <property type="match status" value="1"/>
</dbReference>
<reference evidence="10" key="1">
    <citation type="submission" date="2018-08" db="EMBL/GenBank/DDBJ databases">
        <authorList>
            <person name="Rossello M."/>
        </authorList>
    </citation>
    <scope>NUCLEOTIDE SEQUENCE [LARGE SCALE GENOMIC DNA]</scope>
    <source>
        <strain evidence="10">cv. Chinese Spring</strain>
    </source>
</reference>
<dbReference type="Proteomes" id="UP000019116">
    <property type="component" value="Chromosome 6D"/>
</dbReference>
<dbReference type="SMART" id="SM00640">
    <property type="entry name" value="Glyco_32"/>
    <property type="match status" value="1"/>
</dbReference>
<keyword evidence="11" id="KW-1185">Reference proteome</keyword>
<dbReference type="Gramene" id="TraesCS6D02G064100.1">
    <property type="protein sequence ID" value="TraesCS6D02G064100.1"/>
    <property type="gene ID" value="TraesCS6D02G064100"/>
</dbReference>
<keyword evidence="6 7" id="KW-0326">Glycosidase</keyword>
<dbReference type="SUPFAM" id="SSF75005">
    <property type="entry name" value="Arabinanase/levansucrase/invertase"/>
    <property type="match status" value="1"/>
</dbReference>
<dbReference type="InterPro" id="IPR001362">
    <property type="entry name" value="Glyco_hydro_32"/>
</dbReference>
<feature type="domain" description="Glycosyl hydrolase family 32 N-terminal" evidence="8">
    <location>
        <begin position="130"/>
        <end position="257"/>
    </location>
</feature>
<dbReference type="InterPro" id="IPR013148">
    <property type="entry name" value="Glyco_hydro_32_N"/>
</dbReference>
<protein>
    <submittedName>
        <fullName evidence="10">Uncharacterized protein</fullName>
    </submittedName>
</protein>
<evidence type="ECO:0000256" key="7">
    <source>
        <dbReference type="RuleBase" id="RU362110"/>
    </source>
</evidence>
<dbReference type="InterPro" id="IPR013320">
    <property type="entry name" value="ConA-like_dom_sf"/>
</dbReference>
<name>A0A3B6QA33_WHEAT</name>
<dbReference type="Pfam" id="PF00251">
    <property type="entry name" value="Glyco_hydro_32N"/>
    <property type="match status" value="2"/>
</dbReference>
<dbReference type="AlphaFoldDB" id="A0A3B6QA33"/>
<evidence type="ECO:0000256" key="5">
    <source>
        <dbReference type="ARBA" id="ARBA00023180"/>
    </source>
</evidence>
<evidence type="ECO:0000256" key="6">
    <source>
        <dbReference type="ARBA" id="ARBA00023295"/>
    </source>
</evidence>
<dbReference type="Gene3D" id="2.115.10.20">
    <property type="entry name" value="Glycosyl hydrolase domain, family 43"/>
    <property type="match status" value="2"/>
</dbReference>
<dbReference type="CDD" id="cd18624">
    <property type="entry name" value="GH32_Fruct1-like"/>
    <property type="match status" value="1"/>
</dbReference>
<accession>A0A3B6QA33</accession>
<keyword evidence="2" id="KW-0732">Signal</keyword>
<evidence type="ECO:0000259" key="8">
    <source>
        <dbReference type="Pfam" id="PF00251"/>
    </source>
</evidence>
<dbReference type="Gene3D" id="2.60.120.560">
    <property type="entry name" value="Exo-inulinase, domain 1"/>
    <property type="match status" value="1"/>
</dbReference>
<evidence type="ECO:0000256" key="2">
    <source>
        <dbReference type="ARBA" id="ARBA00022729"/>
    </source>
</evidence>
<dbReference type="InterPro" id="IPR023296">
    <property type="entry name" value="Glyco_hydro_beta-prop_sf"/>
</dbReference>
<evidence type="ECO:0000256" key="1">
    <source>
        <dbReference type="ARBA" id="ARBA00009902"/>
    </source>
</evidence>
<comment type="similarity">
    <text evidence="1 7">Belongs to the glycosyl hydrolase 32 family.</text>
</comment>
<dbReference type="OMA" id="TGWAGIH"/>
<keyword evidence="3 7" id="KW-0378">Hydrolase</keyword>
<dbReference type="GO" id="GO:0004553">
    <property type="term" value="F:hydrolase activity, hydrolyzing O-glycosyl compounds"/>
    <property type="evidence" value="ECO:0007669"/>
    <property type="project" value="InterPro"/>
</dbReference>
<evidence type="ECO:0000313" key="11">
    <source>
        <dbReference type="Proteomes" id="UP000019116"/>
    </source>
</evidence>
<dbReference type="OrthoDB" id="202537at2759"/>
<organism evidence="10">
    <name type="scientific">Triticum aestivum</name>
    <name type="common">Wheat</name>
    <dbReference type="NCBI Taxonomy" id="4565"/>
    <lineage>
        <taxon>Eukaryota</taxon>
        <taxon>Viridiplantae</taxon>
        <taxon>Streptophyta</taxon>
        <taxon>Embryophyta</taxon>
        <taxon>Tracheophyta</taxon>
        <taxon>Spermatophyta</taxon>
        <taxon>Magnoliopsida</taxon>
        <taxon>Liliopsida</taxon>
        <taxon>Poales</taxon>
        <taxon>Poaceae</taxon>
        <taxon>BOP clade</taxon>
        <taxon>Pooideae</taxon>
        <taxon>Triticodae</taxon>
        <taxon>Triticeae</taxon>
        <taxon>Triticinae</taxon>
        <taxon>Triticum</taxon>
    </lineage>
</organism>
<sequence>MDWRYLEIYDDTKDPCGLMYYKGIYHNFYQYNSHCALWCWGDITWGHSVSTDLVNWIQLEPVIEPDNPSDIDGCWTGSATILSGGQPVILYTGGSRDKCQVPNLVLPKNPSDPYLREWTKTGNNPVIQPCLDFFAVLPGNNSGLDMSVAIPRGAKHALKMSMGYFDKYLIGVYDLKRDAFVPDTIVDDCRLWLKIDYGNFYASKSFFDSKKGRRIIWGWSKEADCRSDDVATGWAGIHTIPRTIWLDSDGKQLLQWPVDEIESLRTNEINHQGLEFNKGDLFEINGVDNFQADVEIDFELTSIDDADPFDPSWLLDAEKHCCEAGASVHGGIGPFGLVILASNNMEEHTTVHFRVYKSLQKSSMRPGLCTPAYGRFFEFDLEKERKISLRTLIDRSAVESFGGGGSVCITARVYPVSLVDDGGAHMYVFNNGSTMARVPQLRAWSMRKAQVNVEKG</sequence>
<evidence type="ECO:0000256" key="4">
    <source>
        <dbReference type="ARBA" id="ARBA00023157"/>
    </source>
</evidence>
<dbReference type="Gramene" id="TraesCS6D03G0128300.1">
    <property type="protein sequence ID" value="TraesCS6D03G0128300.1.CDS"/>
    <property type="gene ID" value="TraesCS6D03G0128300"/>
</dbReference>
<dbReference type="InterPro" id="IPR013189">
    <property type="entry name" value="Glyco_hydro_32_C"/>
</dbReference>
<feature type="domain" description="Glycosyl hydrolase family 32 N-terminal" evidence="8">
    <location>
        <begin position="14"/>
        <end position="129"/>
    </location>
</feature>